<feature type="domain" description="Thioredoxin" evidence="13">
    <location>
        <begin position="136"/>
        <end position="254"/>
    </location>
</feature>
<comment type="subcellular location">
    <subcellularLocation>
        <location evidence="2">Endoplasmic reticulum lumen</location>
    </subcellularLocation>
</comment>
<proteinExistence type="inferred from homology"/>
<keyword evidence="9" id="KW-0413">Isomerase</keyword>
<evidence type="ECO:0000313" key="14">
    <source>
        <dbReference type="EMBL" id="KAK6617981.1"/>
    </source>
</evidence>
<dbReference type="CDD" id="cd03001">
    <property type="entry name" value="PDI_a_P5"/>
    <property type="match status" value="2"/>
</dbReference>
<dbReference type="EC" id="5.3.4.1" evidence="4"/>
<feature type="domain" description="Thioredoxin" evidence="13">
    <location>
        <begin position="3"/>
        <end position="130"/>
    </location>
</feature>
<dbReference type="InterPro" id="IPR036249">
    <property type="entry name" value="Thioredoxin-like_sf"/>
</dbReference>
<feature type="chain" id="PRO_5045793529" description="protein disulfide-isomerase" evidence="12">
    <location>
        <begin position="17"/>
        <end position="422"/>
    </location>
</feature>
<evidence type="ECO:0000256" key="9">
    <source>
        <dbReference type="ARBA" id="ARBA00023235"/>
    </source>
</evidence>
<evidence type="ECO:0000256" key="10">
    <source>
        <dbReference type="ARBA" id="ARBA00023284"/>
    </source>
</evidence>
<dbReference type="Proteomes" id="UP001359485">
    <property type="component" value="Unassembled WGS sequence"/>
</dbReference>
<evidence type="ECO:0000256" key="6">
    <source>
        <dbReference type="ARBA" id="ARBA00022737"/>
    </source>
</evidence>
<dbReference type="PROSITE" id="PS00194">
    <property type="entry name" value="THIOREDOXIN_1"/>
    <property type="match status" value="2"/>
</dbReference>
<dbReference type="EMBL" id="JAWJWF010000050">
    <property type="protein sequence ID" value="KAK6617981.1"/>
    <property type="molecule type" value="Genomic_DNA"/>
</dbReference>
<evidence type="ECO:0000256" key="4">
    <source>
        <dbReference type="ARBA" id="ARBA00012723"/>
    </source>
</evidence>
<comment type="similarity">
    <text evidence="3 11">Belongs to the protein disulfide isomerase family.</text>
</comment>
<keyword evidence="7" id="KW-0256">Endoplasmic reticulum</keyword>
<dbReference type="Pfam" id="PF24541">
    <property type="entry name" value="Thioredox_PDIA6_C"/>
    <property type="match status" value="1"/>
</dbReference>
<dbReference type="Gene3D" id="3.40.30.10">
    <property type="entry name" value="Glutaredoxin"/>
    <property type="match status" value="3"/>
</dbReference>
<dbReference type="NCBIfam" id="TIGR01126">
    <property type="entry name" value="pdi_dom"/>
    <property type="match status" value="1"/>
</dbReference>
<name>A0ABR1AER7_POLSC</name>
<evidence type="ECO:0000256" key="11">
    <source>
        <dbReference type="RuleBase" id="RU004208"/>
    </source>
</evidence>
<dbReference type="CDD" id="cd02983">
    <property type="entry name" value="P5_C"/>
    <property type="match status" value="1"/>
</dbReference>
<evidence type="ECO:0000256" key="12">
    <source>
        <dbReference type="SAM" id="SignalP"/>
    </source>
</evidence>
<dbReference type="SUPFAM" id="SSF52833">
    <property type="entry name" value="Thioredoxin-like"/>
    <property type="match status" value="3"/>
</dbReference>
<evidence type="ECO:0000313" key="15">
    <source>
        <dbReference type="Proteomes" id="UP001359485"/>
    </source>
</evidence>
<accession>A0ABR1AER7</accession>
<reference evidence="14 15" key="1">
    <citation type="submission" date="2023-09" db="EMBL/GenBank/DDBJ databases">
        <title>Genomes of two closely related lineages of the louse Polyplax serrata with different host specificities.</title>
        <authorList>
            <person name="Martinu J."/>
            <person name="Tarabai H."/>
            <person name="Stefka J."/>
            <person name="Hypsa V."/>
        </authorList>
    </citation>
    <scope>NUCLEOTIDE SEQUENCE [LARGE SCALE GENOMIC DNA]</scope>
    <source>
        <strain evidence="14">98ZLc_SE</strain>
    </source>
</reference>
<evidence type="ECO:0000256" key="3">
    <source>
        <dbReference type="ARBA" id="ARBA00006347"/>
    </source>
</evidence>
<dbReference type="InterPro" id="IPR005788">
    <property type="entry name" value="PDI_thioredoxin-like_dom"/>
</dbReference>
<evidence type="ECO:0000256" key="5">
    <source>
        <dbReference type="ARBA" id="ARBA00022729"/>
    </source>
</evidence>
<protein>
    <recommendedName>
        <fullName evidence="4">protein disulfide-isomerase</fullName>
        <ecNumber evidence="4">5.3.4.1</ecNumber>
    </recommendedName>
</protein>
<sequence>MILLAGFAVLLAVADAQFSSNSDVISLTHSNFDKLVLGSDNIWLVEFFAPWCGHCQNLAPKYEKAASALRGVVKVGAVNCDVEKDLSRRFGITGFPHIKIFGADKNKPQQYNGDRTAKAIVLGALDAVKDKVLMALSGGSRTSDVVELGDNNFASRVYNSKDYWLIEFYSPGCGHCQRLAPEWAKAATELKGKVKVAAVDATVHHQVSNEFNIRAFPTMFWLEPGSRSRRDAYEYDGGRTASDIVNWALDRLLQNIEPPKVNQLVDENIFKESCEDTPLCVIAVLPHILDCQSECRNNYIKMLTSVGEKFKQKMWGWVWVEGGAQMDLEDSMDIGGFGYPALAALNNKKQAFSLLKGSFSESGINEFLRDLSYGRGRTSTIKGGKLPKIVKTEPWNGEDQALPEEEDIDLSDVVLDDIKEEL</sequence>
<dbReference type="InterPro" id="IPR017937">
    <property type="entry name" value="Thioredoxin_CS"/>
</dbReference>
<dbReference type="InterPro" id="IPR013766">
    <property type="entry name" value="Thioredoxin_domain"/>
</dbReference>
<keyword evidence="5 12" id="KW-0732">Signal</keyword>
<evidence type="ECO:0000256" key="1">
    <source>
        <dbReference type="ARBA" id="ARBA00001182"/>
    </source>
</evidence>
<organism evidence="14 15">
    <name type="scientific">Polyplax serrata</name>
    <name type="common">Common mouse louse</name>
    <dbReference type="NCBI Taxonomy" id="468196"/>
    <lineage>
        <taxon>Eukaryota</taxon>
        <taxon>Metazoa</taxon>
        <taxon>Ecdysozoa</taxon>
        <taxon>Arthropoda</taxon>
        <taxon>Hexapoda</taxon>
        <taxon>Insecta</taxon>
        <taxon>Pterygota</taxon>
        <taxon>Neoptera</taxon>
        <taxon>Paraneoptera</taxon>
        <taxon>Psocodea</taxon>
        <taxon>Troctomorpha</taxon>
        <taxon>Phthiraptera</taxon>
        <taxon>Anoplura</taxon>
        <taxon>Polyplacidae</taxon>
        <taxon>Polyplax</taxon>
    </lineage>
</organism>
<evidence type="ECO:0000256" key="2">
    <source>
        <dbReference type="ARBA" id="ARBA00004319"/>
    </source>
</evidence>
<feature type="signal peptide" evidence="12">
    <location>
        <begin position="1"/>
        <end position="16"/>
    </location>
</feature>
<evidence type="ECO:0000256" key="7">
    <source>
        <dbReference type="ARBA" id="ARBA00022824"/>
    </source>
</evidence>
<comment type="catalytic activity">
    <reaction evidence="1">
        <text>Catalyzes the rearrangement of -S-S- bonds in proteins.</text>
        <dbReference type="EC" id="5.3.4.1"/>
    </reaction>
</comment>
<dbReference type="InterPro" id="IPR057305">
    <property type="entry name" value="Thioredox_PDIA6_C"/>
</dbReference>
<comment type="caution">
    <text evidence="14">The sequence shown here is derived from an EMBL/GenBank/DDBJ whole genome shotgun (WGS) entry which is preliminary data.</text>
</comment>
<gene>
    <name evidence="14" type="ORF">RUM44_002423</name>
</gene>
<dbReference type="PANTHER" id="PTHR45815">
    <property type="entry name" value="PROTEIN DISULFIDE-ISOMERASE A6"/>
    <property type="match status" value="1"/>
</dbReference>
<keyword evidence="15" id="KW-1185">Reference proteome</keyword>
<keyword evidence="8" id="KW-1015">Disulfide bond</keyword>
<evidence type="ECO:0000256" key="8">
    <source>
        <dbReference type="ARBA" id="ARBA00023157"/>
    </source>
</evidence>
<dbReference type="PANTHER" id="PTHR45815:SF3">
    <property type="entry name" value="PROTEIN DISULFIDE-ISOMERASE A6"/>
    <property type="match status" value="1"/>
</dbReference>
<dbReference type="PROSITE" id="PS51352">
    <property type="entry name" value="THIOREDOXIN_2"/>
    <property type="match status" value="2"/>
</dbReference>
<dbReference type="Pfam" id="PF00085">
    <property type="entry name" value="Thioredoxin"/>
    <property type="match status" value="2"/>
</dbReference>
<keyword evidence="6" id="KW-0677">Repeat</keyword>
<evidence type="ECO:0000259" key="13">
    <source>
        <dbReference type="PROSITE" id="PS51352"/>
    </source>
</evidence>
<keyword evidence="10" id="KW-0676">Redox-active center</keyword>